<accession>A0A1X1TL34</accession>
<reference evidence="3 4" key="1">
    <citation type="submission" date="2016-01" db="EMBL/GenBank/DDBJ databases">
        <title>The new phylogeny of the genus Mycobacterium.</title>
        <authorList>
            <person name="Tarcisio F."/>
            <person name="Conor M."/>
            <person name="Antonella G."/>
            <person name="Elisabetta G."/>
            <person name="Giulia F.S."/>
            <person name="Sara T."/>
            <person name="Anna F."/>
            <person name="Clotilde B."/>
            <person name="Roberto B."/>
            <person name="Veronica D.S."/>
            <person name="Fabio R."/>
            <person name="Monica P."/>
            <person name="Olivier J."/>
            <person name="Enrico T."/>
            <person name="Nicola S."/>
        </authorList>
    </citation>
    <scope>NUCLEOTIDE SEQUENCE [LARGE SCALE GENOMIC DNA]</scope>
    <source>
        <strain evidence="3 4">DSM 44339</strain>
    </source>
</reference>
<gene>
    <name evidence="3" type="ORF">AWC01_01695</name>
    <name evidence="2" type="ORF">MDOR_26950</name>
</gene>
<dbReference type="NCBIfam" id="TIGR04529">
    <property type="entry name" value="MTB_hemophore"/>
    <property type="match status" value="1"/>
</dbReference>
<dbReference type="OrthoDB" id="4563701at2"/>
<dbReference type="Proteomes" id="UP000467201">
    <property type="component" value="Chromosome"/>
</dbReference>
<dbReference type="InterPro" id="IPR032407">
    <property type="entry name" value="MHB"/>
</dbReference>
<feature type="signal peptide" evidence="1">
    <location>
        <begin position="1"/>
        <end position="29"/>
    </location>
</feature>
<keyword evidence="1" id="KW-0732">Signal</keyword>
<evidence type="ECO:0000313" key="4">
    <source>
        <dbReference type="Proteomes" id="UP000193564"/>
    </source>
</evidence>
<evidence type="ECO:0000313" key="2">
    <source>
        <dbReference type="EMBL" id="BBZ08526.1"/>
    </source>
</evidence>
<dbReference type="Proteomes" id="UP000193564">
    <property type="component" value="Unassembled WGS sequence"/>
</dbReference>
<feature type="chain" id="PRO_5036029011" description="Hemophore-related protein" evidence="1">
    <location>
        <begin position="30"/>
        <end position="114"/>
    </location>
</feature>
<dbReference type="EMBL" id="LQOS01000008">
    <property type="protein sequence ID" value="ORV45233.1"/>
    <property type="molecule type" value="Genomic_DNA"/>
</dbReference>
<dbReference type="EMBL" id="AP022605">
    <property type="protein sequence ID" value="BBZ08526.1"/>
    <property type="molecule type" value="Genomic_DNA"/>
</dbReference>
<protein>
    <recommendedName>
        <fullName evidence="6">Hemophore-related protein</fullName>
    </recommendedName>
</protein>
<evidence type="ECO:0000313" key="3">
    <source>
        <dbReference type="EMBL" id="ORV45233.1"/>
    </source>
</evidence>
<dbReference type="RefSeq" id="WP_085187407.1">
    <property type="nucleotide sequence ID" value="NZ_AP022605.1"/>
</dbReference>
<evidence type="ECO:0000313" key="5">
    <source>
        <dbReference type="Proteomes" id="UP000467201"/>
    </source>
</evidence>
<proteinExistence type="predicted"/>
<evidence type="ECO:0000256" key="1">
    <source>
        <dbReference type="SAM" id="SignalP"/>
    </source>
</evidence>
<dbReference type="AlphaFoldDB" id="A0A1X1TL34"/>
<keyword evidence="4" id="KW-1185">Reference proteome</keyword>
<evidence type="ECO:0008006" key="6">
    <source>
        <dbReference type="Google" id="ProtNLM"/>
    </source>
</evidence>
<reference evidence="2" key="3">
    <citation type="submission" date="2020-02" db="EMBL/GenBank/DDBJ databases">
        <authorList>
            <person name="Matsumoto Y."/>
            <person name="Motooka D."/>
            <person name="Nakamura S."/>
        </authorList>
    </citation>
    <scope>NUCLEOTIDE SEQUENCE</scope>
    <source>
        <strain evidence="2">JCM 12405</strain>
    </source>
</reference>
<sequence>MLKLSRKNIAITLGGLAAAIPLSGGVASAQPDLGAIINTTCTYDQVIAALDDQHPDLAVQFAQQRGGQQAVRSFLASSPQQRQATVAFLQGNPTAQAYFVPILDVANSCNNYNS</sequence>
<dbReference type="GO" id="GO:0020037">
    <property type="term" value="F:heme binding"/>
    <property type="evidence" value="ECO:0007669"/>
    <property type="project" value="InterPro"/>
</dbReference>
<reference evidence="2 5" key="2">
    <citation type="journal article" date="2019" name="Emerg. Microbes Infect.">
        <title>Comprehensive subspecies identification of 175 nontuberculous mycobacteria species based on 7547 genomic profiles.</title>
        <authorList>
            <person name="Matsumoto Y."/>
            <person name="Kinjo T."/>
            <person name="Motooka D."/>
            <person name="Nabeya D."/>
            <person name="Jung N."/>
            <person name="Uechi K."/>
            <person name="Horii T."/>
            <person name="Iida T."/>
            <person name="Fujita J."/>
            <person name="Nakamura S."/>
        </authorList>
    </citation>
    <scope>NUCLEOTIDE SEQUENCE [LARGE SCALE GENOMIC DNA]</scope>
    <source>
        <strain evidence="2 5">JCM 12405</strain>
    </source>
</reference>
<organism evidence="3 4">
    <name type="scientific">Mycolicibacterium doricum</name>
    <dbReference type="NCBI Taxonomy" id="126673"/>
    <lineage>
        <taxon>Bacteria</taxon>
        <taxon>Bacillati</taxon>
        <taxon>Actinomycetota</taxon>
        <taxon>Actinomycetes</taxon>
        <taxon>Mycobacteriales</taxon>
        <taxon>Mycobacteriaceae</taxon>
        <taxon>Mycolicibacterium</taxon>
    </lineage>
</organism>
<dbReference type="KEGG" id="mdr:MDOR_26950"/>
<name>A0A1X1TL34_9MYCO</name>